<evidence type="ECO:0000313" key="14">
    <source>
        <dbReference type="Proteomes" id="UP001203852"/>
    </source>
</evidence>
<dbReference type="Pfam" id="PF13434">
    <property type="entry name" value="Lys_Orn_oxgnase"/>
    <property type="match status" value="1"/>
</dbReference>
<comment type="pathway">
    <text evidence="2">Siderophore biosynthesis.</text>
</comment>
<evidence type="ECO:0000313" key="13">
    <source>
        <dbReference type="EMBL" id="KAI1607902.1"/>
    </source>
</evidence>
<proteinExistence type="inferred from homology"/>
<evidence type="ECO:0000256" key="3">
    <source>
        <dbReference type="ARBA" id="ARBA00007588"/>
    </source>
</evidence>
<dbReference type="InterPro" id="IPR025700">
    <property type="entry name" value="Lys/Orn_oxygenase"/>
</dbReference>
<comment type="catalytic activity">
    <reaction evidence="12">
        <text>L-ornithine + NADH + O2 = N(5)-hydroxy-L-ornithine + NAD(+) + H2O</text>
        <dbReference type="Rhea" id="RHEA:41512"/>
        <dbReference type="ChEBI" id="CHEBI:15377"/>
        <dbReference type="ChEBI" id="CHEBI:15379"/>
        <dbReference type="ChEBI" id="CHEBI:46911"/>
        <dbReference type="ChEBI" id="CHEBI:57540"/>
        <dbReference type="ChEBI" id="CHEBI:57945"/>
        <dbReference type="ChEBI" id="CHEBI:78275"/>
        <dbReference type="EC" id="1.14.13.196"/>
    </reaction>
</comment>
<comment type="cofactor">
    <cofactor evidence="1">
        <name>FAD</name>
        <dbReference type="ChEBI" id="CHEBI:57692"/>
    </cofactor>
</comment>
<evidence type="ECO:0000256" key="12">
    <source>
        <dbReference type="ARBA" id="ARBA00049248"/>
    </source>
</evidence>
<comment type="caution">
    <text evidence="13">The sequence shown here is derived from an EMBL/GenBank/DDBJ whole genome shotgun (WGS) entry which is preliminary data.</text>
</comment>
<keyword evidence="9" id="KW-0560">Oxidoreductase</keyword>
<sequence length="415" mass="45874">MFDAVVVGSGAAGIATVGNILECHESASILWIDPEFNGGRITKKYLDQCPGVCIRQTLTTAVLMCSNTKVAVFLQFAHALEPFREIVRSTPKPNAVHHLECLDTNSGCDLQYASDMLLMLTDGLKQLPNIQPLVGTVIEATYDSQSEVWSIQAQDDESSSIIHDIYTRKLVLCTGSSPSVCDVGPAGQVLKQIDLDVALDRPTLREKLWSENGATVAVVGSSHSAIVVIMHLFELATTTHPRLRIKWFTRKPLRYATQMEGWILLDNTGLKGKSAEFARSHLEDDKIKLSPVGQYLEKFDCSVKENEVYQAQLPQCTHVVQAIGFTRDPVPPLRMGLLPLDKLAYDNRTGLFHDSKGQLIPGLCGAGIAFPERVVDPAGNAEYAVGFWKFMRYLRRVVPEHWGISKQGEMVRVPN</sequence>
<evidence type="ECO:0000256" key="2">
    <source>
        <dbReference type="ARBA" id="ARBA00004924"/>
    </source>
</evidence>
<evidence type="ECO:0000256" key="9">
    <source>
        <dbReference type="ARBA" id="ARBA00023002"/>
    </source>
</evidence>
<comment type="catalytic activity">
    <reaction evidence="11">
        <text>L-ornithine + NADPH + O2 = N(5)-hydroxy-L-ornithine + NADP(+) + H2O</text>
        <dbReference type="Rhea" id="RHEA:41508"/>
        <dbReference type="ChEBI" id="CHEBI:15377"/>
        <dbReference type="ChEBI" id="CHEBI:15379"/>
        <dbReference type="ChEBI" id="CHEBI:46911"/>
        <dbReference type="ChEBI" id="CHEBI:57783"/>
        <dbReference type="ChEBI" id="CHEBI:58349"/>
        <dbReference type="ChEBI" id="CHEBI:78275"/>
        <dbReference type="EC" id="1.14.13.196"/>
    </reaction>
</comment>
<evidence type="ECO:0000256" key="6">
    <source>
        <dbReference type="ARBA" id="ARBA00022630"/>
    </source>
</evidence>
<organism evidence="13 14">
    <name type="scientific">Exophiala viscosa</name>
    <dbReference type="NCBI Taxonomy" id="2486360"/>
    <lineage>
        <taxon>Eukaryota</taxon>
        <taxon>Fungi</taxon>
        <taxon>Dikarya</taxon>
        <taxon>Ascomycota</taxon>
        <taxon>Pezizomycotina</taxon>
        <taxon>Eurotiomycetes</taxon>
        <taxon>Chaetothyriomycetidae</taxon>
        <taxon>Chaetothyriales</taxon>
        <taxon>Herpotrichiellaceae</taxon>
        <taxon>Exophiala</taxon>
    </lineage>
</organism>
<accession>A0AAN6DLT3</accession>
<dbReference type="Proteomes" id="UP001203852">
    <property type="component" value="Unassembled WGS sequence"/>
</dbReference>
<dbReference type="PANTHER" id="PTHR38688:SF1">
    <property type="entry name" value="FAD_NAD(P)-BINDING DOMAIN-CONTAINING PROTEIN"/>
    <property type="match status" value="1"/>
</dbReference>
<keyword evidence="8" id="KW-0521">NADP</keyword>
<evidence type="ECO:0000256" key="10">
    <source>
        <dbReference type="ARBA" id="ARBA00030351"/>
    </source>
</evidence>
<dbReference type="AlphaFoldDB" id="A0AAN6DLT3"/>
<name>A0AAN6DLT3_9EURO</name>
<dbReference type="InterPro" id="IPR036188">
    <property type="entry name" value="FAD/NAD-bd_sf"/>
</dbReference>
<dbReference type="SUPFAM" id="SSF51905">
    <property type="entry name" value="FAD/NAD(P)-binding domain"/>
    <property type="match status" value="1"/>
</dbReference>
<dbReference type="InterPro" id="IPR053275">
    <property type="entry name" value="Agnestin_monoxygenase"/>
</dbReference>
<reference evidence="13" key="1">
    <citation type="journal article" date="2022" name="bioRxiv">
        <title>Deciphering the potential niche of two novel black yeast fungi from a biological soil crust based on their genomes, phenotypes, and melanin regulation.</title>
        <authorList>
            <consortium name="DOE Joint Genome Institute"/>
            <person name="Carr E.C."/>
            <person name="Barton Q."/>
            <person name="Grambo S."/>
            <person name="Sullivan M."/>
            <person name="Renfro C.M."/>
            <person name="Kuo A."/>
            <person name="Pangilinan J."/>
            <person name="Lipzen A."/>
            <person name="Keymanesh K."/>
            <person name="Savage E."/>
            <person name="Barry K."/>
            <person name="Grigoriev I.V."/>
            <person name="Riekhof W.R."/>
            <person name="Harris S.S."/>
        </authorList>
    </citation>
    <scope>NUCLEOTIDE SEQUENCE</scope>
    <source>
        <strain evidence="13">JF 03-4F</strain>
    </source>
</reference>
<evidence type="ECO:0000256" key="4">
    <source>
        <dbReference type="ARBA" id="ARBA00012881"/>
    </source>
</evidence>
<comment type="similarity">
    <text evidence="3">Belongs to the lysine N(6)-hydroxylase/L-ornithine N(5)-oxygenase family.</text>
</comment>
<protein>
    <recommendedName>
        <fullName evidence="5">L-ornithine N(5)-monooxygenase</fullName>
        <ecNumber evidence="4">1.14.13.196</ecNumber>
    </recommendedName>
    <alternativeName>
        <fullName evidence="10">L-ornithine N(5)-oxygenase</fullName>
    </alternativeName>
</protein>
<evidence type="ECO:0000256" key="11">
    <source>
        <dbReference type="ARBA" id="ARBA00047598"/>
    </source>
</evidence>
<keyword evidence="6" id="KW-0285">Flavoprotein</keyword>
<evidence type="ECO:0000256" key="8">
    <source>
        <dbReference type="ARBA" id="ARBA00022857"/>
    </source>
</evidence>
<keyword evidence="7" id="KW-0274">FAD</keyword>
<dbReference type="EMBL" id="MU404365">
    <property type="protein sequence ID" value="KAI1607902.1"/>
    <property type="molecule type" value="Genomic_DNA"/>
</dbReference>
<keyword evidence="14" id="KW-1185">Reference proteome</keyword>
<evidence type="ECO:0000256" key="5">
    <source>
        <dbReference type="ARBA" id="ARBA00018612"/>
    </source>
</evidence>
<dbReference type="PANTHER" id="PTHR38688">
    <property type="entry name" value="PYR_REDOX_2 DOMAIN-CONTAINING PROTEIN"/>
    <property type="match status" value="1"/>
</dbReference>
<gene>
    <name evidence="13" type="ORF">EDD36DRAFT_389453</name>
</gene>
<dbReference type="Gene3D" id="3.50.50.60">
    <property type="entry name" value="FAD/NAD(P)-binding domain"/>
    <property type="match status" value="1"/>
</dbReference>
<evidence type="ECO:0000256" key="1">
    <source>
        <dbReference type="ARBA" id="ARBA00001974"/>
    </source>
</evidence>
<dbReference type="EC" id="1.14.13.196" evidence="4"/>
<dbReference type="GO" id="GO:0016491">
    <property type="term" value="F:oxidoreductase activity"/>
    <property type="evidence" value="ECO:0007669"/>
    <property type="project" value="UniProtKB-KW"/>
</dbReference>
<evidence type="ECO:0000256" key="7">
    <source>
        <dbReference type="ARBA" id="ARBA00022827"/>
    </source>
</evidence>